<dbReference type="ExpressionAtlas" id="M8ATS7">
    <property type="expression patterns" value="baseline"/>
</dbReference>
<evidence type="ECO:0000256" key="1">
    <source>
        <dbReference type="SAM" id="MobiDB-lite"/>
    </source>
</evidence>
<dbReference type="AlphaFoldDB" id="M8ATS7"/>
<feature type="compositionally biased region" description="Gly residues" evidence="1">
    <location>
        <begin position="1"/>
        <end position="10"/>
    </location>
</feature>
<dbReference type="PANTHER" id="PTHR34835:SF68">
    <property type="entry name" value="UBIQUITIN-LIKE PROTEASE FAMILY PROFILE DOMAIN-CONTAINING PROTEIN"/>
    <property type="match status" value="1"/>
</dbReference>
<sequence>MAESGRGGGASPEHRANPRLMDEEEEKEGLSDGMECEEEMEESLPEAGDLRVLPEDQPVITSRQSVKRVVDAVSKFDEYKRWLVSEIGFGGILKLPMITRMDLKMSVWVMRKVNARCRVIEIDDDKKIAFTVEDFHKVFDIPCGNRDNLKAVESFINRELSEDSSKMEKDCFQIAFVIFVMGYLIAPCTKYDSMTIDFWGALANPELIAQFNWCEYGIQKLLAAVSKVQSDYQSKAATVHLFACHFFFQIFLLDNIELGLFNMPHTVFPRVQRFEQKTLSLMSLQGCCEKRGRSKCISLNWSDKSSEDAQGIEQKALWTVARRLEMSDEEGGSGSKDGCQQKVRKKIRGMGIPTGRRLYPYPTHDLTGRVWVLPMGIKVCPSPAHAVGSDICSHGGVMLAIDLKMGSPEHLDAAPVYDNPVVDNQVMEERNPTLDIIGLYAQVIVDTVRSLYDTAEEEPNVVYFGNMEATLPKRKYAMSASFARSPWLSGCLPQPPPISLVNKFSTWISRDNDSDLDSLWFEHKFPRMLRVNAVCVKQQFFGAHPLDHEVAVLALRRFNQLDVEAQAVSKYLLWREVLEPDFSTHALAGEKVAHIKAVQLQIAHAHHDITACQTFYTPVILDHGWAAYMWDMIRKEIHILDPLCAQPVGAEKRHATHQEAVSQIHEALFSCLNEFFARWHCTSDRWKRKSPKITREVFTRDESGMCMLHAIRHYDGEKMTWPLTKRNLDTFRQTTVFEVFRLQDEQGNFVADHVLRAALEEDEE</sequence>
<evidence type="ECO:0008006" key="3">
    <source>
        <dbReference type="Google" id="ProtNLM"/>
    </source>
</evidence>
<feature type="compositionally biased region" description="Acidic residues" evidence="1">
    <location>
        <begin position="34"/>
        <end position="44"/>
    </location>
</feature>
<accession>M8ATS7</accession>
<proteinExistence type="predicted"/>
<dbReference type="EnsemblPlants" id="EMT07872">
    <property type="protein sequence ID" value="EMT07872"/>
    <property type="gene ID" value="F775_09046"/>
</dbReference>
<evidence type="ECO:0000313" key="2">
    <source>
        <dbReference type="EnsemblPlants" id="EMT07872"/>
    </source>
</evidence>
<feature type="region of interest" description="Disordered" evidence="1">
    <location>
        <begin position="1"/>
        <end position="48"/>
    </location>
</feature>
<organism evidence="2">
    <name type="scientific">Aegilops tauschii</name>
    <name type="common">Tausch's goatgrass</name>
    <name type="synonym">Aegilops squarrosa</name>
    <dbReference type="NCBI Taxonomy" id="37682"/>
    <lineage>
        <taxon>Eukaryota</taxon>
        <taxon>Viridiplantae</taxon>
        <taxon>Streptophyta</taxon>
        <taxon>Embryophyta</taxon>
        <taxon>Tracheophyta</taxon>
        <taxon>Spermatophyta</taxon>
        <taxon>Magnoliopsida</taxon>
        <taxon>Liliopsida</taxon>
        <taxon>Poales</taxon>
        <taxon>Poaceae</taxon>
        <taxon>BOP clade</taxon>
        <taxon>Pooideae</taxon>
        <taxon>Triticodae</taxon>
        <taxon>Triticeae</taxon>
        <taxon>Triticinae</taxon>
        <taxon>Aegilops</taxon>
    </lineage>
</organism>
<reference evidence="2" key="1">
    <citation type="submission" date="2015-06" db="UniProtKB">
        <authorList>
            <consortium name="EnsemblPlants"/>
        </authorList>
    </citation>
    <scope>IDENTIFICATION</scope>
</reference>
<name>M8ATS7_AEGTA</name>
<protein>
    <recommendedName>
        <fullName evidence="3">Ubiquitin-like protease family profile domain-containing protein</fullName>
    </recommendedName>
</protein>
<dbReference type="PANTHER" id="PTHR34835">
    <property type="entry name" value="OS07G0283600 PROTEIN-RELATED"/>
    <property type="match status" value="1"/>
</dbReference>